<accession>A0A3E0G626</accession>
<evidence type="ECO:0000259" key="3">
    <source>
        <dbReference type="PROSITE" id="PS51736"/>
    </source>
</evidence>
<reference evidence="4 5" key="1">
    <citation type="submission" date="2018-08" db="EMBL/GenBank/DDBJ databases">
        <title>Genomic Encyclopedia of Archaeal and Bacterial Type Strains, Phase II (KMG-II): from individual species to whole genera.</title>
        <authorList>
            <person name="Goeker M."/>
        </authorList>
    </citation>
    <scope>NUCLEOTIDE SEQUENCE [LARGE SCALE GENOMIC DNA]</scope>
    <source>
        <strain evidence="4 5">DSM 45791</strain>
    </source>
</reference>
<dbReference type="GO" id="GO:0003677">
    <property type="term" value="F:DNA binding"/>
    <property type="evidence" value="ECO:0007669"/>
    <property type="project" value="UniProtKB-KW"/>
</dbReference>
<dbReference type="RefSeq" id="WP_116182112.1">
    <property type="nucleotide sequence ID" value="NZ_CP144379.1"/>
</dbReference>
<dbReference type="InterPro" id="IPR036162">
    <property type="entry name" value="Resolvase-like_N_sf"/>
</dbReference>
<evidence type="ECO:0000256" key="1">
    <source>
        <dbReference type="ARBA" id="ARBA00023125"/>
    </source>
</evidence>
<keyword evidence="2" id="KW-0233">DNA recombination</keyword>
<name>A0A3E0G626_9PSEU</name>
<dbReference type="PANTHER" id="PTHR30461:SF2">
    <property type="entry name" value="SERINE RECOMBINASE PINE-RELATED"/>
    <property type="match status" value="1"/>
</dbReference>
<dbReference type="SMART" id="SM00857">
    <property type="entry name" value="Resolvase"/>
    <property type="match status" value="1"/>
</dbReference>
<keyword evidence="5" id="KW-1185">Reference proteome</keyword>
<dbReference type="OrthoDB" id="3405463at2"/>
<dbReference type="GO" id="GO:0000150">
    <property type="term" value="F:DNA strand exchange activity"/>
    <property type="evidence" value="ECO:0007669"/>
    <property type="project" value="InterPro"/>
</dbReference>
<comment type="caution">
    <text evidence="4">The sequence shown here is derived from an EMBL/GenBank/DDBJ whole genome shotgun (WGS) entry which is preliminary data.</text>
</comment>
<dbReference type="InterPro" id="IPR006119">
    <property type="entry name" value="Resolv_N"/>
</dbReference>
<dbReference type="CDD" id="cd03768">
    <property type="entry name" value="SR_ResInv"/>
    <property type="match status" value="1"/>
</dbReference>
<dbReference type="Pfam" id="PF24623">
    <property type="entry name" value="Phage_zn_bind_8"/>
    <property type="match status" value="1"/>
</dbReference>
<dbReference type="Pfam" id="PF00239">
    <property type="entry name" value="Resolvase"/>
    <property type="match status" value="1"/>
</dbReference>
<dbReference type="EMBL" id="QUNO01000036">
    <property type="protein sequence ID" value="REH18251.1"/>
    <property type="molecule type" value="Genomic_DNA"/>
</dbReference>
<keyword evidence="1" id="KW-0238">DNA-binding</keyword>
<feature type="domain" description="Resolvase/invertase-type recombinase catalytic" evidence="3">
    <location>
        <begin position="86"/>
        <end position="230"/>
    </location>
</feature>
<dbReference type="PANTHER" id="PTHR30461">
    <property type="entry name" value="DNA-INVERTASE FROM LAMBDOID PROPHAGE"/>
    <property type="match status" value="1"/>
</dbReference>
<dbReference type="InterPro" id="IPR056911">
    <property type="entry name" value="Phage_Znf_bind_put"/>
</dbReference>
<dbReference type="Proteomes" id="UP000256269">
    <property type="component" value="Unassembled WGS sequence"/>
</dbReference>
<evidence type="ECO:0000313" key="4">
    <source>
        <dbReference type="EMBL" id="REH18251.1"/>
    </source>
</evidence>
<gene>
    <name evidence="4" type="ORF">BCF44_1366</name>
</gene>
<dbReference type="AlphaFoldDB" id="A0A3E0G626"/>
<organism evidence="4 5">
    <name type="scientific">Kutzneria buriramensis</name>
    <dbReference type="NCBI Taxonomy" id="1045776"/>
    <lineage>
        <taxon>Bacteria</taxon>
        <taxon>Bacillati</taxon>
        <taxon>Actinomycetota</taxon>
        <taxon>Actinomycetes</taxon>
        <taxon>Pseudonocardiales</taxon>
        <taxon>Pseudonocardiaceae</taxon>
        <taxon>Kutzneria</taxon>
    </lineage>
</organism>
<evidence type="ECO:0000256" key="2">
    <source>
        <dbReference type="ARBA" id="ARBA00023172"/>
    </source>
</evidence>
<dbReference type="SUPFAM" id="SSF53041">
    <property type="entry name" value="Resolvase-like"/>
    <property type="match status" value="1"/>
</dbReference>
<dbReference type="InterPro" id="IPR050639">
    <property type="entry name" value="SSR_resolvase"/>
</dbReference>
<protein>
    <submittedName>
        <fullName evidence="4">DNA invertase Pin-like site-specific DNA recombinase</fullName>
    </submittedName>
</protein>
<evidence type="ECO:0000313" key="5">
    <source>
        <dbReference type="Proteomes" id="UP000256269"/>
    </source>
</evidence>
<dbReference type="Gene3D" id="3.40.50.1390">
    <property type="entry name" value="Resolvase, N-terminal catalytic domain"/>
    <property type="match status" value="1"/>
</dbReference>
<proteinExistence type="predicted"/>
<dbReference type="PROSITE" id="PS51736">
    <property type="entry name" value="RECOMBINASES_3"/>
    <property type="match status" value="1"/>
</dbReference>
<sequence length="300" mass="32467">MVLTSEEAARAVERHPCPKCEVPAGSVCRTRSGTVAAKYHTGRFTLVAALREELAVPVPADRHPGWKWAPGPEPAEEIVEQAGDPIRIGYARCSTAQQDLDVQIEALTKAHCRTIFSEKISSRVRVRPEFEKALALARQIKETAPHQRVIFTVHEYKRPARNSAELMALTADLQAAGVELELLTGPLSGIYDPNGAGALLFAVLAHNAQLDRNYIREKTLEGQQAAAAKGNHGGRPKVFDDDMLTFARALRANGTPVPEIAKKLMIKTGKNAGANPSVASVYRALAEPDNAALDQEEAVS</sequence>